<dbReference type="InterPro" id="IPR050796">
    <property type="entry name" value="SCF_F-box_component"/>
</dbReference>
<gene>
    <name evidence="2" type="ORF">COLO4_14883</name>
</gene>
<dbReference type="Gene3D" id="1.20.1280.50">
    <property type="match status" value="1"/>
</dbReference>
<evidence type="ECO:0000313" key="3">
    <source>
        <dbReference type="Proteomes" id="UP000187203"/>
    </source>
</evidence>
<evidence type="ECO:0000313" key="2">
    <source>
        <dbReference type="EMBL" id="OMO97111.1"/>
    </source>
</evidence>
<accession>A0A1R3JQU6</accession>
<proteinExistence type="predicted"/>
<dbReference type="OrthoDB" id="5314306at2759"/>
<dbReference type="SMART" id="SM00256">
    <property type="entry name" value="FBOX"/>
    <property type="match status" value="1"/>
</dbReference>
<dbReference type="AlphaFoldDB" id="A0A1R3JQU6"/>
<dbReference type="CDD" id="cd22157">
    <property type="entry name" value="F-box_AtFBW1-like"/>
    <property type="match status" value="1"/>
</dbReference>
<keyword evidence="3" id="KW-1185">Reference proteome</keyword>
<protein>
    <recommendedName>
        <fullName evidence="1">F-box domain-containing protein</fullName>
    </recommendedName>
</protein>
<name>A0A1R3JQU6_9ROSI</name>
<dbReference type="EMBL" id="AWUE01015474">
    <property type="protein sequence ID" value="OMO97111.1"/>
    <property type="molecule type" value="Genomic_DNA"/>
</dbReference>
<dbReference type="InterPro" id="IPR036047">
    <property type="entry name" value="F-box-like_dom_sf"/>
</dbReference>
<dbReference type="Proteomes" id="UP000187203">
    <property type="component" value="Unassembled WGS sequence"/>
</dbReference>
<dbReference type="PROSITE" id="PS50181">
    <property type="entry name" value="FBOX"/>
    <property type="match status" value="1"/>
</dbReference>
<feature type="domain" description="F-box" evidence="1">
    <location>
        <begin position="1"/>
        <end position="46"/>
    </location>
</feature>
<dbReference type="InterPro" id="IPR001810">
    <property type="entry name" value="F-box_dom"/>
</dbReference>
<dbReference type="Pfam" id="PF00646">
    <property type="entry name" value="F-box"/>
    <property type="match status" value="1"/>
</dbReference>
<organism evidence="2 3">
    <name type="scientific">Corchorus olitorius</name>
    <dbReference type="NCBI Taxonomy" id="93759"/>
    <lineage>
        <taxon>Eukaryota</taxon>
        <taxon>Viridiplantae</taxon>
        <taxon>Streptophyta</taxon>
        <taxon>Embryophyta</taxon>
        <taxon>Tracheophyta</taxon>
        <taxon>Spermatophyta</taxon>
        <taxon>Magnoliopsida</taxon>
        <taxon>eudicotyledons</taxon>
        <taxon>Gunneridae</taxon>
        <taxon>Pentapetalae</taxon>
        <taxon>rosids</taxon>
        <taxon>malvids</taxon>
        <taxon>Malvales</taxon>
        <taxon>Malvaceae</taxon>
        <taxon>Grewioideae</taxon>
        <taxon>Apeibeae</taxon>
        <taxon>Corchorus</taxon>
    </lineage>
</organism>
<dbReference type="PANTHER" id="PTHR31672">
    <property type="entry name" value="BNACNNG10540D PROTEIN"/>
    <property type="match status" value="1"/>
</dbReference>
<evidence type="ECO:0000259" key="1">
    <source>
        <dbReference type="PROSITE" id="PS50181"/>
    </source>
</evidence>
<reference evidence="3" key="1">
    <citation type="submission" date="2013-09" db="EMBL/GenBank/DDBJ databases">
        <title>Corchorus olitorius genome sequencing.</title>
        <authorList>
            <person name="Alam M."/>
            <person name="Haque M.S."/>
            <person name="Islam M.S."/>
            <person name="Emdad E.M."/>
            <person name="Islam M.M."/>
            <person name="Ahmed B."/>
            <person name="Halim A."/>
            <person name="Hossen Q.M.M."/>
            <person name="Hossain M.Z."/>
            <person name="Ahmed R."/>
            <person name="Khan M.M."/>
            <person name="Islam R."/>
            <person name="Rashid M.M."/>
            <person name="Khan S.A."/>
            <person name="Rahman M.S."/>
            <person name="Alam M."/>
            <person name="Yahiya A.S."/>
            <person name="Khan M.S."/>
            <person name="Azam M.S."/>
            <person name="Haque T."/>
            <person name="Lashkar M.Z.H."/>
            <person name="Akhand A.I."/>
            <person name="Morshed G."/>
            <person name="Roy S."/>
            <person name="Uddin K.S."/>
            <person name="Rabeya T."/>
            <person name="Hossain A.S."/>
            <person name="Chowdhury A."/>
            <person name="Snigdha A.R."/>
            <person name="Mortoza M.S."/>
            <person name="Matin S.A."/>
            <person name="Hoque S.M.E."/>
            <person name="Islam M.K."/>
            <person name="Roy D.K."/>
            <person name="Haider R."/>
            <person name="Moosa M.M."/>
            <person name="Elias S.M."/>
            <person name="Hasan A.M."/>
            <person name="Jahan S."/>
            <person name="Shafiuddin M."/>
            <person name="Mahmood N."/>
            <person name="Shommy N.S."/>
        </authorList>
    </citation>
    <scope>NUCLEOTIDE SEQUENCE [LARGE SCALE GENOMIC DNA]</scope>
    <source>
        <strain evidence="3">cv. O-4</strain>
    </source>
</reference>
<dbReference type="PANTHER" id="PTHR31672:SF13">
    <property type="entry name" value="F-BOX PROTEIN CPR30-LIKE"/>
    <property type="match status" value="1"/>
</dbReference>
<comment type="caution">
    <text evidence="2">The sequence shown here is derived from an EMBL/GenBank/DDBJ whole genome shotgun (WGS) entry which is preliminary data.</text>
</comment>
<sequence>MSDYFNLPEELFLEILVRLPVEALVKFTAVCKSWNSLIKNPIFISTHRGKTISSSNSRRLFLFRLCTSRCSSEPVVEHYSLRLDNEDVDEYKQLQIPSNQFRSVGRCFRVVGTCNGPLYGAQYYYGNSFVNGAIHLLAYDREGSRCRALAFDVSEQVFSEIPLPDHLSNASFFRAWLLKYRQSSIAIMTWKSELT</sequence>
<dbReference type="SUPFAM" id="SSF81383">
    <property type="entry name" value="F-box domain"/>
    <property type="match status" value="1"/>
</dbReference>